<feature type="coiled-coil region" evidence="10">
    <location>
        <begin position="113"/>
        <end position="140"/>
    </location>
</feature>
<dbReference type="PROSITE" id="PS00107">
    <property type="entry name" value="PROTEIN_KINASE_ATP"/>
    <property type="match status" value="1"/>
</dbReference>
<dbReference type="GO" id="GO:0005524">
    <property type="term" value="F:ATP binding"/>
    <property type="evidence" value="ECO:0007669"/>
    <property type="project" value="UniProtKB-UniRule"/>
</dbReference>
<accession>A0A7S3RED7</accession>
<sequence length="770" mass="81599">MLEAARSAIRATAFTRPRRLSHSQRKEEGAVDFEVSPGDQSRRREEDVTMRRQRWDELPLEPVLTAVGGGASGCEEREASSLAAFEREYRLGGRLGAGGFASVHVATHRASGLKIAVKRLEAKQMRLEDMRQEVEVLSALNHPHVVRTCGAFWRADLSEVLLLEELMAGGDLFSWIRKRRGADGKDERSLRHDEMARLVSELLLGLQHLHNHGVLHRDIKPANLLMAERGDGAALRISDFGLCALLRRPESGDSHEECGRQLETRTTMVGTPDFMAPEMIFCAERGANGYSFPADLWSAGCVVFAILTGADKGPFGGRGLKLTQVFEAILSGSTRLDLVEDYLARDLISHLLCVTPEARYSAADALTHPWLVRSDDADDALAAIEAAREADSMLDANAGAAESPAGAVSPLRRSSLDSDAHGATHWRSAASTASMSPDPLPPAPMRPPPPPAALPLAEPCGFALPPLLCLARTGSSEAERELQSARQELLALAAAELDTEGRGSPNTLIREALRSVGREVPTVEAGCPDLPPVAACAEARGSSSHHPPAASSPAPPSPRPRPRTSDQAIAAEAAASATSSCSSSKGDEEASAWAQREPSCGRESGDVSLAPSPIPPATLHRSDSTGFVDRLRNDVHAGAHAGAVEPTISPAPPTREEGEEARAAKPRARRRRGAREAKPAAPAAAATAAGAVGQLASSDKARSGAAKRTGRLQRAVSNGEVASPARAALRRRSFSSDAMSAMWEGVTSAGSPKPGPDGGGGRPSRPRVFR</sequence>
<feature type="compositionally biased region" description="Pro residues" evidence="11">
    <location>
        <begin position="438"/>
        <end position="452"/>
    </location>
</feature>
<feature type="active site" description="Proton acceptor" evidence="6">
    <location>
        <position position="218"/>
    </location>
</feature>
<dbReference type="InterPro" id="IPR000719">
    <property type="entry name" value="Prot_kinase_dom"/>
</dbReference>
<evidence type="ECO:0000256" key="2">
    <source>
        <dbReference type="ARBA" id="ARBA00022679"/>
    </source>
</evidence>
<gene>
    <name evidence="13" type="ORF">EHUX00137_LOCUS991</name>
</gene>
<dbReference type="Pfam" id="PF00069">
    <property type="entry name" value="Pkinase"/>
    <property type="match status" value="1"/>
</dbReference>
<dbReference type="Gene3D" id="1.10.510.10">
    <property type="entry name" value="Transferase(Phosphotransferase) domain 1"/>
    <property type="match status" value="1"/>
</dbReference>
<keyword evidence="2" id="KW-0808">Transferase</keyword>
<feature type="compositionally biased region" description="Low complexity" evidence="11">
    <location>
        <begin position="401"/>
        <end position="410"/>
    </location>
</feature>
<feature type="compositionally biased region" description="Low complexity" evidence="11">
    <location>
        <begin position="679"/>
        <end position="691"/>
    </location>
</feature>
<dbReference type="EMBL" id="HBIR01001457">
    <property type="protein sequence ID" value="CAE0521912.1"/>
    <property type="molecule type" value="Transcribed_RNA"/>
</dbReference>
<keyword evidence="3 7" id="KW-0547">Nucleotide-binding</keyword>
<dbReference type="SMART" id="SM00220">
    <property type="entry name" value="S_TKc"/>
    <property type="match status" value="1"/>
</dbReference>
<protein>
    <recommendedName>
        <fullName evidence="12">Protein kinase domain-containing protein</fullName>
    </recommendedName>
</protein>
<reference evidence="13" key="1">
    <citation type="submission" date="2021-01" db="EMBL/GenBank/DDBJ databases">
        <authorList>
            <person name="Corre E."/>
            <person name="Pelletier E."/>
            <person name="Niang G."/>
            <person name="Scheremetjew M."/>
            <person name="Finn R."/>
            <person name="Kale V."/>
            <person name="Holt S."/>
            <person name="Cochrane G."/>
            <person name="Meng A."/>
            <person name="Brown T."/>
            <person name="Cohen L."/>
        </authorList>
    </citation>
    <scope>NUCLEOTIDE SEQUENCE</scope>
    <source>
        <strain evidence="13">379</strain>
    </source>
</reference>
<feature type="compositionally biased region" description="Basic and acidic residues" evidence="11">
    <location>
        <begin position="40"/>
        <end position="50"/>
    </location>
</feature>
<feature type="compositionally biased region" description="Basic and acidic residues" evidence="11">
    <location>
        <begin position="654"/>
        <end position="663"/>
    </location>
</feature>
<dbReference type="PROSITE" id="PS00108">
    <property type="entry name" value="PROTEIN_KINASE_ST"/>
    <property type="match status" value="1"/>
</dbReference>
<dbReference type="AlphaFoldDB" id="A0A7S3RED7"/>
<evidence type="ECO:0000256" key="9">
    <source>
        <dbReference type="PROSITE-ProRule" id="PRU10141"/>
    </source>
</evidence>
<feature type="region of interest" description="Disordered" evidence="11">
    <location>
        <begin position="401"/>
        <end position="452"/>
    </location>
</feature>
<dbReference type="SUPFAM" id="SSF56112">
    <property type="entry name" value="Protein kinase-like (PK-like)"/>
    <property type="match status" value="1"/>
</dbReference>
<evidence type="ECO:0000313" key="13">
    <source>
        <dbReference type="EMBL" id="CAE0521912.1"/>
    </source>
</evidence>
<keyword evidence="1" id="KW-0723">Serine/threonine-protein kinase</keyword>
<keyword evidence="4" id="KW-0418">Kinase</keyword>
<evidence type="ECO:0000256" key="11">
    <source>
        <dbReference type="SAM" id="MobiDB-lite"/>
    </source>
</evidence>
<dbReference type="PROSITE" id="PS50011">
    <property type="entry name" value="PROTEIN_KINASE_DOM"/>
    <property type="match status" value="1"/>
</dbReference>
<evidence type="ECO:0000256" key="1">
    <source>
        <dbReference type="ARBA" id="ARBA00022527"/>
    </source>
</evidence>
<feature type="cross-link" description="Glycyl lysine isopeptide (Lys-Gly) (interchain with G-Cter in SUMO2)" evidence="8">
    <location>
        <position position="220"/>
    </location>
</feature>
<keyword evidence="10" id="KW-0175">Coiled coil</keyword>
<dbReference type="PANTHER" id="PTHR24350">
    <property type="entry name" value="SERINE/THREONINE-PROTEIN KINASE IAL-RELATED"/>
    <property type="match status" value="1"/>
</dbReference>
<dbReference type="InterPro" id="IPR008271">
    <property type="entry name" value="Ser/Thr_kinase_AS"/>
</dbReference>
<evidence type="ECO:0000256" key="6">
    <source>
        <dbReference type="PIRSR" id="PIRSR630616-1"/>
    </source>
</evidence>
<name>A0A7S3RED7_EMIHU</name>
<feature type="region of interest" description="Disordered" evidence="11">
    <location>
        <begin position="638"/>
        <end position="770"/>
    </location>
</feature>
<evidence type="ECO:0000256" key="7">
    <source>
        <dbReference type="PIRSR" id="PIRSR630616-2"/>
    </source>
</evidence>
<dbReference type="InterPro" id="IPR017441">
    <property type="entry name" value="Protein_kinase_ATP_BS"/>
</dbReference>
<proteinExistence type="predicted"/>
<dbReference type="InterPro" id="IPR011009">
    <property type="entry name" value="Kinase-like_dom_sf"/>
</dbReference>
<feature type="compositionally biased region" description="Low complexity" evidence="11">
    <location>
        <begin position="542"/>
        <end position="552"/>
    </location>
</feature>
<dbReference type="InterPro" id="IPR030616">
    <property type="entry name" value="Aur-like"/>
</dbReference>
<evidence type="ECO:0000256" key="4">
    <source>
        <dbReference type="ARBA" id="ARBA00022777"/>
    </source>
</evidence>
<evidence type="ECO:0000256" key="5">
    <source>
        <dbReference type="ARBA" id="ARBA00022840"/>
    </source>
</evidence>
<evidence type="ECO:0000256" key="10">
    <source>
        <dbReference type="SAM" id="Coils"/>
    </source>
</evidence>
<feature type="region of interest" description="Disordered" evidence="11">
    <location>
        <begin position="537"/>
        <end position="624"/>
    </location>
</feature>
<feature type="binding site" evidence="7">
    <location>
        <position position="239"/>
    </location>
    <ligand>
        <name>ATP</name>
        <dbReference type="ChEBI" id="CHEBI:30616"/>
    </ligand>
</feature>
<feature type="compositionally biased region" description="Basic residues" evidence="11">
    <location>
        <begin position="664"/>
        <end position="673"/>
    </location>
</feature>
<evidence type="ECO:0000259" key="12">
    <source>
        <dbReference type="PROSITE" id="PS50011"/>
    </source>
</evidence>
<feature type="compositionally biased region" description="Low complexity" evidence="11">
    <location>
        <begin position="565"/>
        <end position="584"/>
    </location>
</feature>
<evidence type="ECO:0000256" key="8">
    <source>
        <dbReference type="PIRSR" id="PIRSR630616-3"/>
    </source>
</evidence>
<feature type="domain" description="Protein kinase" evidence="12">
    <location>
        <begin position="89"/>
        <end position="371"/>
    </location>
</feature>
<keyword evidence="5 7" id="KW-0067">ATP-binding</keyword>
<evidence type="ECO:0000256" key="3">
    <source>
        <dbReference type="ARBA" id="ARBA00022741"/>
    </source>
</evidence>
<feature type="region of interest" description="Disordered" evidence="11">
    <location>
        <begin position="15"/>
        <end position="50"/>
    </location>
</feature>
<organism evidence="13">
    <name type="scientific">Emiliania huxleyi</name>
    <name type="common">Coccolithophore</name>
    <name type="synonym">Pontosphaera huxleyi</name>
    <dbReference type="NCBI Taxonomy" id="2903"/>
    <lineage>
        <taxon>Eukaryota</taxon>
        <taxon>Haptista</taxon>
        <taxon>Haptophyta</taxon>
        <taxon>Prymnesiophyceae</taxon>
        <taxon>Isochrysidales</taxon>
        <taxon>Noelaerhabdaceae</taxon>
        <taxon>Emiliania</taxon>
    </lineage>
</organism>
<feature type="binding site" evidence="7 9">
    <location>
        <position position="118"/>
    </location>
    <ligand>
        <name>ATP</name>
        <dbReference type="ChEBI" id="CHEBI:30616"/>
    </ligand>
</feature>
<dbReference type="GO" id="GO:0004674">
    <property type="term" value="F:protein serine/threonine kinase activity"/>
    <property type="evidence" value="ECO:0007669"/>
    <property type="project" value="UniProtKB-KW"/>
</dbReference>